<dbReference type="EMBL" id="BDDD01010119">
    <property type="protein sequence ID" value="GAV92497.1"/>
    <property type="molecule type" value="Genomic_DNA"/>
</dbReference>
<proteinExistence type="predicted"/>
<gene>
    <name evidence="2" type="ORF">CFOL_v3_35876</name>
</gene>
<dbReference type="CDD" id="cd06257">
    <property type="entry name" value="DnaJ"/>
    <property type="match status" value="1"/>
</dbReference>
<keyword evidence="1" id="KW-0812">Transmembrane</keyword>
<accession>A0A1Q3DJ23</accession>
<dbReference type="InterPro" id="IPR001623">
    <property type="entry name" value="DnaJ_domain"/>
</dbReference>
<dbReference type="AlphaFoldDB" id="A0A1Q3DJ23"/>
<organism evidence="2 3">
    <name type="scientific">Cephalotus follicularis</name>
    <name type="common">Albany pitcher plant</name>
    <dbReference type="NCBI Taxonomy" id="3775"/>
    <lineage>
        <taxon>Eukaryota</taxon>
        <taxon>Viridiplantae</taxon>
        <taxon>Streptophyta</taxon>
        <taxon>Embryophyta</taxon>
        <taxon>Tracheophyta</taxon>
        <taxon>Spermatophyta</taxon>
        <taxon>Magnoliopsida</taxon>
        <taxon>eudicotyledons</taxon>
        <taxon>Gunneridae</taxon>
        <taxon>Pentapetalae</taxon>
        <taxon>rosids</taxon>
        <taxon>fabids</taxon>
        <taxon>Oxalidales</taxon>
        <taxon>Cephalotaceae</taxon>
        <taxon>Cephalotus</taxon>
    </lineage>
</organism>
<evidence type="ECO:0000313" key="2">
    <source>
        <dbReference type="EMBL" id="GAV92497.1"/>
    </source>
</evidence>
<dbReference type="OrthoDB" id="376357at2759"/>
<dbReference type="GO" id="GO:0042026">
    <property type="term" value="P:protein refolding"/>
    <property type="evidence" value="ECO:0007669"/>
    <property type="project" value="TreeGrafter"/>
</dbReference>
<dbReference type="GO" id="GO:0005737">
    <property type="term" value="C:cytoplasm"/>
    <property type="evidence" value="ECO:0007669"/>
    <property type="project" value="TreeGrafter"/>
</dbReference>
<reference evidence="3" key="1">
    <citation type="submission" date="2016-04" db="EMBL/GenBank/DDBJ databases">
        <title>Cephalotus genome sequencing.</title>
        <authorList>
            <person name="Fukushima K."/>
            <person name="Hasebe M."/>
            <person name="Fang X."/>
        </authorList>
    </citation>
    <scope>NUCLEOTIDE SEQUENCE [LARGE SCALE GENOMIC DNA]</scope>
    <source>
        <strain evidence="3">cv. St1</strain>
    </source>
</reference>
<dbReference type="InterPro" id="IPR036869">
    <property type="entry name" value="J_dom_sf"/>
</dbReference>
<keyword evidence="3" id="KW-1185">Reference proteome</keyword>
<feature type="transmembrane region" description="Helical" evidence="1">
    <location>
        <begin position="249"/>
        <end position="267"/>
    </location>
</feature>
<dbReference type="STRING" id="3775.A0A1Q3DJ23"/>
<dbReference type="PANTHER" id="PTHR43096:SF58">
    <property type="entry name" value="CHAPERONE DNAJ-DOMAIN SUPERFAMILY PROTEIN"/>
    <property type="match status" value="1"/>
</dbReference>
<dbReference type="PANTHER" id="PTHR43096">
    <property type="entry name" value="DNAJ HOMOLOG 1, MITOCHONDRIAL-RELATED"/>
    <property type="match status" value="1"/>
</dbReference>
<keyword evidence="1" id="KW-0472">Membrane</keyword>
<name>A0A1Q3DJ23_CEPFO</name>
<evidence type="ECO:0000256" key="1">
    <source>
        <dbReference type="SAM" id="Phobius"/>
    </source>
</evidence>
<dbReference type="Gene3D" id="1.10.287.110">
    <property type="entry name" value="DnaJ domain"/>
    <property type="match status" value="1"/>
</dbReference>
<dbReference type="Proteomes" id="UP000187406">
    <property type="component" value="Unassembled WGS sequence"/>
</dbReference>
<dbReference type="FunCoup" id="A0A1Q3DJ23">
    <property type="interactions" value="109"/>
</dbReference>
<dbReference type="GO" id="GO:0051082">
    <property type="term" value="F:unfolded protein binding"/>
    <property type="evidence" value="ECO:0007669"/>
    <property type="project" value="TreeGrafter"/>
</dbReference>
<sequence length="292" mass="32691">MQALFLVGPIPINGHDALSFITNSNPLISGPFSWNRNRRSHRCNPRIASSSSSAAINGEQDHYALLGITRRATSADIKKAYRLLARKVLSNEATRTQYDRVLKFQEDTCGSFGGKWNYRSEYDDGVKIYRWAELRRKMQQERSWEQHNANEESSSFYGETDEVASEGNLDQERGPFIEVLRSAFISLFLLQTFGSRLSLTISSLLALFDHKLDSGYKIGYVIAWILGGRGGILLTLCLSFASWVCGKTSSSVVTLVMVAMWVGSNLARYAPLPQGALLTLLYMSIKLQVDLN</sequence>
<dbReference type="SUPFAM" id="SSF46565">
    <property type="entry name" value="Chaperone J-domain"/>
    <property type="match status" value="1"/>
</dbReference>
<feature type="transmembrane region" description="Helical" evidence="1">
    <location>
        <begin position="220"/>
        <end position="243"/>
    </location>
</feature>
<comment type="caution">
    <text evidence="2">The sequence shown here is derived from an EMBL/GenBank/DDBJ whole genome shotgun (WGS) entry which is preliminary data.</text>
</comment>
<protein>
    <submittedName>
        <fullName evidence="2">DnaJ domain-containing protein</fullName>
    </submittedName>
</protein>
<dbReference type="InParanoid" id="A0A1Q3DJ23"/>
<evidence type="ECO:0000313" key="3">
    <source>
        <dbReference type="Proteomes" id="UP000187406"/>
    </source>
</evidence>
<keyword evidence="1" id="KW-1133">Transmembrane helix</keyword>